<feature type="domain" description="HPr" evidence="16">
    <location>
        <begin position="164"/>
        <end position="251"/>
    </location>
</feature>
<keyword evidence="10" id="KW-0598">Phosphotransferase system</keyword>
<keyword evidence="12" id="KW-0418">Kinase</keyword>
<dbReference type="SUPFAM" id="SSF55594">
    <property type="entry name" value="HPr-like"/>
    <property type="match status" value="1"/>
</dbReference>
<dbReference type="InterPro" id="IPR001127">
    <property type="entry name" value="PTS_EIIA_1_perm"/>
</dbReference>
<dbReference type="Gene3D" id="3.50.30.10">
    <property type="entry name" value="Phosphohistidine domain"/>
    <property type="match status" value="1"/>
</dbReference>
<organism evidence="17 18">
    <name type="scientific">Zooshikella harenae</name>
    <dbReference type="NCBI Taxonomy" id="2827238"/>
    <lineage>
        <taxon>Bacteria</taxon>
        <taxon>Pseudomonadati</taxon>
        <taxon>Pseudomonadota</taxon>
        <taxon>Gammaproteobacteria</taxon>
        <taxon>Oceanospirillales</taxon>
        <taxon>Zooshikellaceae</taxon>
        <taxon>Zooshikella</taxon>
    </lineage>
</organism>
<keyword evidence="13" id="KW-0460">Magnesium</keyword>
<dbReference type="SUPFAM" id="SSF51261">
    <property type="entry name" value="Duplicated hybrid motif"/>
    <property type="match status" value="1"/>
</dbReference>
<evidence type="ECO:0000256" key="4">
    <source>
        <dbReference type="ARBA" id="ARBA00007837"/>
    </source>
</evidence>
<dbReference type="InterPro" id="IPR011055">
    <property type="entry name" value="Dup_hybrid_motif"/>
</dbReference>
<evidence type="ECO:0000256" key="10">
    <source>
        <dbReference type="ARBA" id="ARBA00022683"/>
    </source>
</evidence>
<dbReference type="PRINTS" id="PR00107">
    <property type="entry name" value="PHOSPHOCPHPR"/>
</dbReference>
<dbReference type="CDD" id="cd00367">
    <property type="entry name" value="PTS-HPr_like"/>
    <property type="match status" value="1"/>
</dbReference>
<evidence type="ECO:0000256" key="1">
    <source>
        <dbReference type="ARBA" id="ARBA00000683"/>
    </source>
</evidence>
<evidence type="ECO:0000259" key="16">
    <source>
        <dbReference type="PROSITE" id="PS51350"/>
    </source>
</evidence>
<keyword evidence="6" id="KW-0813">Transport</keyword>
<protein>
    <recommendedName>
        <fullName evidence="5">phosphoenolpyruvate--protein phosphotransferase</fullName>
        <ecNumber evidence="5">2.7.3.9</ecNumber>
    </recommendedName>
</protein>
<dbReference type="Pfam" id="PF00358">
    <property type="entry name" value="PTS_EIIA_1"/>
    <property type="match status" value="1"/>
</dbReference>
<feature type="region of interest" description="Disordered" evidence="14">
    <location>
        <begin position="255"/>
        <end position="277"/>
    </location>
</feature>
<dbReference type="InterPro" id="IPR040442">
    <property type="entry name" value="Pyrv_kinase-like_dom_sf"/>
</dbReference>
<dbReference type="InterPro" id="IPR001020">
    <property type="entry name" value="PTS_HPr_His_P_site"/>
</dbReference>
<reference evidence="17 18" key="1">
    <citation type="submission" date="2021-04" db="EMBL/GenBank/DDBJ databases">
        <authorList>
            <person name="Pira H."/>
            <person name="Risdian C."/>
            <person name="Wink J."/>
        </authorList>
    </citation>
    <scope>NUCLEOTIDE SEQUENCE [LARGE SCALE GENOMIC DNA]</scope>
    <source>
        <strain evidence="17 18">WH53</strain>
    </source>
</reference>
<evidence type="ECO:0000256" key="12">
    <source>
        <dbReference type="ARBA" id="ARBA00022777"/>
    </source>
</evidence>
<dbReference type="NCBIfam" id="TIGR00830">
    <property type="entry name" value="PTBA"/>
    <property type="match status" value="1"/>
</dbReference>
<dbReference type="GO" id="GO:0008965">
    <property type="term" value="F:phosphoenolpyruvate-protein phosphotransferase activity"/>
    <property type="evidence" value="ECO:0007669"/>
    <property type="project" value="UniProtKB-EC"/>
</dbReference>
<evidence type="ECO:0000313" key="18">
    <source>
        <dbReference type="Proteomes" id="UP000690515"/>
    </source>
</evidence>
<comment type="catalytic activity">
    <reaction evidence="1">
        <text>L-histidyl-[protein] + phosphoenolpyruvate = N(pros)-phospho-L-histidyl-[protein] + pyruvate</text>
        <dbReference type="Rhea" id="RHEA:23880"/>
        <dbReference type="Rhea" id="RHEA-COMP:9745"/>
        <dbReference type="Rhea" id="RHEA-COMP:9746"/>
        <dbReference type="ChEBI" id="CHEBI:15361"/>
        <dbReference type="ChEBI" id="CHEBI:29979"/>
        <dbReference type="ChEBI" id="CHEBI:58702"/>
        <dbReference type="ChEBI" id="CHEBI:64837"/>
        <dbReference type="EC" id="2.7.3.9"/>
    </reaction>
</comment>
<dbReference type="PANTHER" id="PTHR46244:SF6">
    <property type="entry name" value="PHOSPHOENOLPYRUVATE-PROTEIN PHOSPHOTRANSFERASE"/>
    <property type="match status" value="1"/>
</dbReference>
<evidence type="ECO:0000256" key="5">
    <source>
        <dbReference type="ARBA" id="ARBA00012232"/>
    </source>
</evidence>
<comment type="cofactor">
    <cofactor evidence="2">
        <name>Mg(2+)</name>
        <dbReference type="ChEBI" id="CHEBI:18420"/>
    </cofactor>
</comment>
<evidence type="ECO:0000256" key="6">
    <source>
        <dbReference type="ARBA" id="ARBA00022448"/>
    </source>
</evidence>
<keyword evidence="7" id="KW-0963">Cytoplasm</keyword>
<dbReference type="SUPFAM" id="SSF47831">
    <property type="entry name" value="Enzyme I of the PEP:sugar phosphotransferase system HPr-binding (sub)domain"/>
    <property type="match status" value="1"/>
</dbReference>
<evidence type="ECO:0000313" key="17">
    <source>
        <dbReference type="EMBL" id="MBU2711157.1"/>
    </source>
</evidence>
<evidence type="ECO:0000256" key="7">
    <source>
        <dbReference type="ARBA" id="ARBA00022490"/>
    </source>
</evidence>
<dbReference type="PRINTS" id="PR01736">
    <property type="entry name" value="PHPHTRNFRASE"/>
</dbReference>
<evidence type="ECO:0000259" key="15">
    <source>
        <dbReference type="PROSITE" id="PS51093"/>
    </source>
</evidence>
<dbReference type="Gene3D" id="1.10.274.10">
    <property type="entry name" value="PtsI, HPr-binding domain"/>
    <property type="match status" value="1"/>
</dbReference>
<dbReference type="InterPro" id="IPR000032">
    <property type="entry name" value="HPr-like"/>
</dbReference>
<dbReference type="PROSITE" id="PS00371">
    <property type="entry name" value="PTS_EIIA_TYPE_1_HIS"/>
    <property type="match status" value="1"/>
</dbReference>
<dbReference type="Pfam" id="PF05524">
    <property type="entry name" value="PEP-utilisers_N"/>
    <property type="match status" value="1"/>
</dbReference>
<dbReference type="InterPro" id="IPR023151">
    <property type="entry name" value="PEP_util_CS"/>
</dbReference>
<dbReference type="InterPro" id="IPR008731">
    <property type="entry name" value="PTS_EIN"/>
</dbReference>
<dbReference type="InterPro" id="IPR002114">
    <property type="entry name" value="PTS_HPr_Ser_P_site"/>
</dbReference>
<dbReference type="InterPro" id="IPR036618">
    <property type="entry name" value="PtsI_HPr-bd_sf"/>
</dbReference>
<feature type="domain" description="PTS EIIA type-1" evidence="15">
    <location>
        <begin position="19"/>
        <end position="123"/>
    </location>
</feature>
<dbReference type="InterPro" id="IPR036637">
    <property type="entry name" value="Phosphohistidine_dom_sf"/>
</dbReference>
<dbReference type="InterPro" id="IPR008279">
    <property type="entry name" value="PEP-util_enz_mobile_dom"/>
</dbReference>
<dbReference type="EC" id="2.7.3.9" evidence="5"/>
<evidence type="ECO:0000256" key="13">
    <source>
        <dbReference type="ARBA" id="ARBA00022842"/>
    </source>
</evidence>
<dbReference type="EMBL" id="JAGSOY010000015">
    <property type="protein sequence ID" value="MBU2711157.1"/>
    <property type="molecule type" value="Genomic_DNA"/>
</dbReference>
<dbReference type="NCBIfam" id="TIGR01417">
    <property type="entry name" value="PTS_I_fam"/>
    <property type="match status" value="1"/>
</dbReference>
<dbReference type="NCBIfam" id="TIGR01003">
    <property type="entry name" value="PTS_HPr_family"/>
    <property type="match status" value="1"/>
</dbReference>
<dbReference type="PROSITE" id="PS00369">
    <property type="entry name" value="PTS_HPR_HIS"/>
    <property type="match status" value="1"/>
</dbReference>
<evidence type="ECO:0000256" key="2">
    <source>
        <dbReference type="ARBA" id="ARBA00001946"/>
    </source>
</evidence>
<dbReference type="Gene3D" id="3.20.20.60">
    <property type="entry name" value="Phosphoenolpyruvate-binding domains"/>
    <property type="match status" value="1"/>
</dbReference>
<dbReference type="Proteomes" id="UP000690515">
    <property type="component" value="Unassembled WGS sequence"/>
</dbReference>
<comment type="similarity">
    <text evidence="4">Belongs to the PEP-utilizing enzyme family.</text>
</comment>
<dbReference type="InterPro" id="IPR050499">
    <property type="entry name" value="PEP-utilizing_PTS_enzyme"/>
</dbReference>
<keyword evidence="11" id="KW-0479">Metal-binding</keyword>
<dbReference type="Pfam" id="PF00391">
    <property type="entry name" value="PEP-utilizers"/>
    <property type="match status" value="1"/>
</dbReference>
<dbReference type="PROSITE" id="PS51093">
    <property type="entry name" value="PTS_EIIA_TYPE_1"/>
    <property type="match status" value="1"/>
</dbReference>
<keyword evidence="9 17" id="KW-0808">Transferase</keyword>
<dbReference type="SUPFAM" id="SSF52009">
    <property type="entry name" value="Phosphohistidine domain"/>
    <property type="match status" value="1"/>
</dbReference>
<comment type="subcellular location">
    <subcellularLocation>
        <location evidence="3">Cytoplasm</location>
    </subcellularLocation>
</comment>
<dbReference type="Pfam" id="PF00381">
    <property type="entry name" value="PTS-HPr"/>
    <property type="match status" value="1"/>
</dbReference>
<dbReference type="PROSITE" id="PS00742">
    <property type="entry name" value="PEP_ENZYMES_2"/>
    <property type="match status" value="1"/>
</dbReference>
<dbReference type="InterPro" id="IPR000121">
    <property type="entry name" value="PEP_util_C"/>
</dbReference>
<evidence type="ECO:0000256" key="8">
    <source>
        <dbReference type="ARBA" id="ARBA00022597"/>
    </source>
</evidence>
<dbReference type="InterPro" id="IPR015813">
    <property type="entry name" value="Pyrv/PenolPyrv_kinase-like_dom"/>
</dbReference>
<dbReference type="Pfam" id="PF02896">
    <property type="entry name" value="PEP-utilizers_C"/>
    <property type="match status" value="1"/>
</dbReference>
<name>A0ABS5ZAS5_9GAMM</name>
<feature type="compositionally biased region" description="Basic residues" evidence="14">
    <location>
        <begin position="257"/>
        <end position="266"/>
    </location>
</feature>
<dbReference type="InterPro" id="IPR035895">
    <property type="entry name" value="HPr-like_sf"/>
</dbReference>
<gene>
    <name evidence="17" type="primary">ptsP</name>
    <name evidence="17" type="ORF">KCG35_08800</name>
</gene>
<dbReference type="Gene3D" id="2.70.70.10">
    <property type="entry name" value="Glucose Permease (Domain IIA)"/>
    <property type="match status" value="1"/>
</dbReference>
<accession>A0ABS5ZAS5</accession>
<sequence>MVLKAPFTGYLLPITEVPDPVFSQKMVGDGISIDPVTNCLLAPCSGEVSQLHSANHAVTIATPDGIEVMIHIGLETVMLKGEGFKPLVKKGDKVNMGDALIEFDMDIVASKAASLLTQIVITNSDQVAKFQYAEGPVEASRDTVLTLHLGEYTESTTEASSEIVTTESFAIPNPSGLHARPAAVLSSLAKKYKSAVHLHKGDQQANAKSVVAIMGLDVGHNEEVYLSASGEDAEAALAEVKNAMLDGLGEKGAEPVKKKRVPHGVKPHPETSDDPNLLCGVSASPGLAHGFIVQKKQQQFDVPETGEAPAIERQMLQTAIEHSKQQLLALQHKMAADGDAENAKIFEAHCELLDDPDLLDIANDAIDQNKSAAFAWQDAVNTHVKVLSSLSNDLMAQRANDLRDVGRRVLGCLLGEEESHMELPENAILVAEDLTPSDTANLDRSKVIGLCTVLGGTSSHAAIIARSLDVPYVAGLNEHLLEVANNTPAILDGGKGELRLNPDQATIDDAIARKKAIAKKRQADLAAANNPAVTVDGHRIEVAANIGNEQEAVEAVKMGGEGVGLLRSEFLYLDRTTEPSEEDQLAIYSNIANTLGKNRPLIIRTLDVGGDKPLPYLRLPDEENPFLGQRGIRIGLAYPDILRTQIRAILKAANGCKMRIMFPMIANLDELRQAKAIIREEQEKLNVGSIEIGIMVEVPVTAVMAEQFAREVDFFSIGTNDLTQYTLAMDRGHPELAAKIDSLHPGILRLIKQTVEGAHQHGKWVGVCGAVASDPQAVPLLVGLGVDELSVSVPCIPEIKAQIRELKLANCQQLAEKALNLESAAEVRKINLEK</sequence>
<proteinExistence type="inferred from homology"/>
<dbReference type="SUPFAM" id="SSF51621">
    <property type="entry name" value="Phosphoenolpyruvate/pyruvate domain"/>
    <property type="match status" value="1"/>
</dbReference>
<dbReference type="PANTHER" id="PTHR46244">
    <property type="entry name" value="PHOSPHOENOLPYRUVATE-PROTEIN PHOSPHOTRANSFERASE"/>
    <property type="match status" value="1"/>
</dbReference>
<evidence type="ECO:0000256" key="14">
    <source>
        <dbReference type="SAM" id="MobiDB-lite"/>
    </source>
</evidence>
<comment type="caution">
    <text evidence="17">The sequence shown here is derived from an EMBL/GenBank/DDBJ whole genome shotgun (WGS) entry which is preliminary data.</text>
</comment>
<dbReference type="PROSITE" id="PS00589">
    <property type="entry name" value="PTS_HPR_SER"/>
    <property type="match status" value="1"/>
</dbReference>
<evidence type="ECO:0000256" key="3">
    <source>
        <dbReference type="ARBA" id="ARBA00004496"/>
    </source>
</evidence>
<dbReference type="PROSITE" id="PS51350">
    <property type="entry name" value="PTS_HPR_DOM"/>
    <property type="match status" value="1"/>
</dbReference>
<evidence type="ECO:0000256" key="11">
    <source>
        <dbReference type="ARBA" id="ARBA00022723"/>
    </source>
</evidence>
<dbReference type="PROSITE" id="PS00370">
    <property type="entry name" value="PEP_ENZYMES_PHOS_SITE"/>
    <property type="match status" value="1"/>
</dbReference>
<keyword evidence="8" id="KW-0762">Sugar transport</keyword>
<dbReference type="InterPro" id="IPR006318">
    <property type="entry name" value="PTS_EI-like"/>
</dbReference>
<keyword evidence="18" id="KW-1185">Reference proteome</keyword>
<dbReference type="InterPro" id="IPR018274">
    <property type="entry name" value="PEP_util_AS"/>
</dbReference>
<dbReference type="Gene3D" id="3.30.1340.10">
    <property type="entry name" value="HPr-like"/>
    <property type="match status" value="1"/>
</dbReference>
<evidence type="ECO:0000256" key="9">
    <source>
        <dbReference type="ARBA" id="ARBA00022679"/>
    </source>
</evidence>